<organism evidence="18 19">
    <name type="scientific">Candidatus Methanoplasma termitum</name>
    <dbReference type="NCBI Taxonomy" id="1577791"/>
    <lineage>
        <taxon>Archaea</taxon>
        <taxon>Methanobacteriati</taxon>
        <taxon>Thermoplasmatota</taxon>
        <taxon>Thermoplasmata</taxon>
        <taxon>Methanomassiliicoccales</taxon>
        <taxon>Methanomassiliicoccaceae</taxon>
        <taxon>Candidatus Methanoplasma</taxon>
    </lineage>
</organism>
<keyword evidence="5 15" id="KW-0378">Hydrolase</keyword>
<dbReference type="InterPro" id="IPR011335">
    <property type="entry name" value="Restrct_endonuc-II-like"/>
</dbReference>
<evidence type="ECO:0000256" key="5">
    <source>
        <dbReference type="ARBA" id="ARBA00022801"/>
    </source>
</evidence>
<dbReference type="Gene3D" id="3.90.320.10">
    <property type="match status" value="1"/>
</dbReference>
<keyword evidence="4" id="KW-0227">DNA damage</keyword>
<evidence type="ECO:0000256" key="9">
    <source>
        <dbReference type="ARBA" id="ARBA00023125"/>
    </source>
</evidence>
<keyword evidence="3 15" id="KW-0547">Nucleotide-binding</keyword>
<feature type="domain" description="UvrD-like helicase ATP-binding" evidence="16">
    <location>
        <begin position="2"/>
        <end position="391"/>
    </location>
</feature>
<evidence type="ECO:0000313" key="19">
    <source>
        <dbReference type="Proteomes" id="UP000030787"/>
    </source>
</evidence>
<keyword evidence="9" id="KW-0238">DNA-binding</keyword>
<evidence type="ECO:0000259" key="16">
    <source>
        <dbReference type="PROSITE" id="PS51198"/>
    </source>
</evidence>
<feature type="domain" description="UvrD-like helicase C-terminal" evidence="17">
    <location>
        <begin position="402"/>
        <end position="654"/>
    </location>
</feature>
<dbReference type="InterPro" id="IPR013986">
    <property type="entry name" value="DExx_box_DNA_helicase_dom_sf"/>
</dbReference>
<evidence type="ECO:0000259" key="17">
    <source>
        <dbReference type="PROSITE" id="PS51217"/>
    </source>
</evidence>
<evidence type="ECO:0000256" key="14">
    <source>
        <dbReference type="ARBA" id="ARBA00048988"/>
    </source>
</evidence>
<dbReference type="Gene3D" id="3.40.50.300">
    <property type="entry name" value="P-loop containing nucleotide triphosphate hydrolases"/>
    <property type="match status" value="4"/>
</dbReference>
<evidence type="ECO:0000256" key="4">
    <source>
        <dbReference type="ARBA" id="ARBA00022763"/>
    </source>
</evidence>
<evidence type="ECO:0000256" key="6">
    <source>
        <dbReference type="ARBA" id="ARBA00022806"/>
    </source>
</evidence>
<evidence type="ECO:0000256" key="2">
    <source>
        <dbReference type="ARBA" id="ARBA00022722"/>
    </source>
</evidence>
<dbReference type="SUPFAM" id="SSF52980">
    <property type="entry name" value="Restriction endonuclease-like"/>
    <property type="match status" value="1"/>
</dbReference>
<dbReference type="OrthoDB" id="56847at2157"/>
<dbReference type="PANTHER" id="PTHR11070:SF2">
    <property type="entry name" value="ATP-DEPENDENT DNA HELICASE SRS2"/>
    <property type="match status" value="1"/>
</dbReference>
<reference evidence="18 19" key="1">
    <citation type="journal article" date="2014" name="Appl. Environ. Microbiol.">
        <title>Comparative Genome Analysis of 'Candidatus Methanoplasma termitum' Indicates a New Mode of Energy Metabolism in the Seventh Order of Methanogens.</title>
        <authorList>
            <person name="Lang K."/>
            <person name="Schuldes J."/>
            <person name="Klingl A."/>
            <person name="Poehlein A."/>
            <person name="Daniel R."/>
            <person name="Brune A."/>
        </authorList>
    </citation>
    <scope>NUCLEOTIDE SEQUENCE [LARGE SCALE GENOMIC DNA]</scope>
    <source>
        <strain evidence="19">Mpt1</strain>
    </source>
</reference>
<dbReference type="Pfam" id="PF00580">
    <property type="entry name" value="UvrD-helicase"/>
    <property type="match status" value="1"/>
</dbReference>
<name>A0A0A7LBX7_9ARCH</name>
<evidence type="ECO:0000313" key="18">
    <source>
        <dbReference type="EMBL" id="AIZ56559.1"/>
    </source>
</evidence>
<dbReference type="PANTHER" id="PTHR11070">
    <property type="entry name" value="UVRD / RECB / PCRA DNA HELICASE FAMILY MEMBER"/>
    <property type="match status" value="1"/>
</dbReference>
<dbReference type="GO" id="GO:0016887">
    <property type="term" value="F:ATP hydrolysis activity"/>
    <property type="evidence" value="ECO:0007669"/>
    <property type="project" value="RHEA"/>
</dbReference>
<dbReference type="GO" id="GO:0043138">
    <property type="term" value="F:3'-5' DNA helicase activity"/>
    <property type="evidence" value="ECO:0007669"/>
    <property type="project" value="UniProtKB-EC"/>
</dbReference>
<dbReference type="GO" id="GO:0004527">
    <property type="term" value="F:exonuclease activity"/>
    <property type="evidence" value="ECO:0007669"/>
    <property type="project" value="UniProtKB-KW"/>
</dbReference>
<dbReference type="InterPro" id="IPR011604">
    <property type="entry name" value="PDDEXK-like_dom_sf"/>
</dbReference>
<evidence type="ECO:0000256" key="10">
    <source>
        <dbReference type="ARBA" id="ARBA00023204"/>
    </source>
</evidence>
<dbReference type="EMBL" id="CP010070">
    <property type="protein sequence ID" value="AIZ56559.1"/>
    <property type="molecule type" value="Genomic_DNA"/>
</dbReference>
<gene>
    <name evidence="18" type="primary">addA</name>
    <name evidence="18" type="ORF">Mpt1_c06740</name>
</gene>
<keyword evidence="6 15" id="KW-0347">Helicase</keyword>
<dbReference type="InterPro" id="IPR000212">
    <property type="entry name" value="DNA_helicase_UvrD/REP"/>
</dbReference>
<keyword evidence="7" id="KW-0269">Exonuclease</keyword>
<dbReference type="InterPro" id="IPR038726">
    <property type="entry name" value="PDDEXK_AddAB-type"/>
</dbReference>
<sequence length="967" mass="109601">MSELNPSQKAIAEALDGMIVVDAGPGTGKTHTIVDRFMNILRKENIGTKDVLLLTFTRNAASEMEERVRGRMAATELSGSSKFIQTSTFDSFCYSVVMESPETVSRFFRMDEILTRKASLVENNTLNIEYFTDFFDRFMISRPNEYGTQGVIASQNVPDLYGIINELMSRGILPLRKGWFGGDDGKKLSGHPDEIYASLSALNRETNSNGSYKLSKFLREKMADDRAFFDKYGVSEKEPLPDEMIKEAAEENRADILALIHDIYYEYIRACIDDDRLTYGLVASFAFIVLYSDKGVRERMSVRYLMIDEFQDTNENQLMIALMLLKEPNLCVVGDWKQGIYGFRHVSIDNILYFEDRVAALRRILNDDTVRVPFMMPEVRKLSLNENYRSSQSIVDAAYDSLYIPAKKDEFIDTDKLNNDITRIAAKRDDIGNDTKIEFVSTKAREDEAAEVVRTIAGYVSGDYKIHEKINGKSVERRPDFGDIAVLCRKTDLCRTISEAATASGIPAFLQGDVEVMCTREGKLALAWLKYINNWRDEWGIGPIMADAGYSLEDILKMREDPPQEFSKMRDTLLRKKRRITDLISSIFAFYGLNNDITQTIISVVSSSHRESLLTISDVISMIEKDIDDHTEYPVDGMLDRKAVTIQTMHKSKGLEYPIVIIAGVDQSVMPGRPRDMSVYSFDEKTGIRCKKDVSSFGNDYSKITNSWRTLLAKHTLTADYSEERRLMFVAVSRAKQYLTVISGPKPSPFFEHLSKGRVRECGSGDITKMDLRVESELIQAPAVGDLVQRRINIGVHDIMRFGGTMHPDNDVDEVSGKGREYGTKIHDLAHAMATRHDVNDDHTEIPVIKEIIASAEAAGMIFPEVECSLPVNEFNVTLKGVIDLLVLKPDAIEIHDYKTDEDRSNEGEYKIQLSVYAYAASEYYGKPAKCIIDYVSKKRTVEFDPLPKEMIIDRVKEYIALLRVQD</sequence>
<evidence type="ECO:0000256" key="7">
    <source>
        <dbReference type="ARBA" id="ARBA00022839"/>
    </source>
</evidence>
<dbReference type="InterPro" id="IPR014016">
    <property type="entry name" value="UvrD-like_ATP-bd"/>
</dbReference>
<dbReference type="AlphaFoldDB" id="A0A0A7LBX7"/>
<evidence type="ECO:0000256" key="11">
    <source>
        <dbReference type="ARBA" id="ARBA00023235"/>
    </source>
</evidence>
<comment type="similarity">
    <text evidence="1">Belongs to the helicase family. UvrD subfamily.</text>
</comment>
<dbReference type="EC" id="5.6.2.4" evidence="13"/>
<dbReference type="GO" id="GO:0005524">
    <property type="term" value="F:ATP binding"/>
    <property type="evidence" value="ECO:0007669"/>
    <property type="project" value="UniProtKB-UniRule"/>
</dbReference>
<protein>
    <recommendedName>
        <fullName evidence="13">DNA 3'-5' helicase</fullName>
        <ecNumber evidence="13">5.6.2.4</ecNumber>
    </recommendedName>
</protein>
<proteinExistence type="inferred from homology"/>
<keyword evidence="11" id="KW-0413">Isomerase</keyword>
<keyword evidence="2" id="KW-0540">Nuclease</keyword>
<evidence type="ECO:0000256" key="15">
    <source>
        <dbReference type="PROSITE-ProRule" id="PRU00560"/>
    </source>
</evidence>
<feature type="binding site" evidence="15">
    <location>
        <begin position="23"/>
        <end position="30"/>
    </location>
    <ligand>
        <name>ATP</name>
        <dbReference type="ChEBI" id="CHEBI:30616"/>
    </ligand>
</feature>
<evidence type="ECO:0000256" key="1">
    <source>
        <dbReference type="ARBA" id="ARBA00009922"/>
    </source>
</evidence>
<dbReference type="STRING" id="1577791.Mpt1_c06740"/>
<dbReference type="Gene3D" id="1.10.10.160">
    <property type="match status" value="1"/>
</dbReference>
<dbReference type="PROSITE" id="PS51217">
    <property type="entry name" value="UVRD_HELICASE_CTER"/>
    <property type="match status" value="1"/>
</dbReference>
<dbReference type="GO" id="GO:0003677">
    <property type="term" value="F:DNA binding"/>
    <property type="evidence" value="ECO:0007669"/>
    <property type="project" value="UniProtKB-KW"/>
</dbReference>
<keyword evidence="8 15" id="KW-0067">ATP-binding</keyword>
<accession>A0A0A7LBX7</accession>
<dbReference type="InterPro" id="IPR027417">
    <property type="entry name" value="P-loop_NTPase"/>
</dbReference>
<dbReference type="KEGG" id="mear:Mpt1_c06740"/>
<evidence type="ECO:0000256" key="13">
    <source>
        <dbReference type="ARBA" id="ARBA00034808"/>
    </source>
</evidence>
<dbReference type="GO" id="GO:0000725">
    <property type="term" value="P:recombinational repair"/>
    <property type="evidence" value="ECO:0007669"/>
    <property type="project" value="TreeGrafter"/>
</dbReference>
<comment type="catalytic activity">
    <reaction evidence="12">
        <text>Couples ATP hydrolysis with the unwinding of duplex DNA by translocating in the 3'-5' direction.</text>
        <dbReference type="EC" id="5.6.2.4"/>
    </reaction>
</comment>
<dbReference type="GeneID" id="24818340"/>
<dbReference type="Pfam" id="PF12705">
    <property type="entry name" value="PDDEXK_1"/>
    <property type="match status" value="1"/>
</dbReference>
<dbReference type="RefSeq" id="WP_048112136.1">
    <property type="nucleotide sequence ID" value="NZ_CP010070.1"/>
</dbReference>
<keyword evidence="19" id="KW-1185">Reference proteome</keyword>
<keyword evidence="10" id="KW-0234">DNA repair</keyword>
<dbReference type="Pfam" id="PF13361">
    <property type="entry name" value="UvrD_C"/>
    <property type="match status" value="2"/>
</dbReference>
<dbReference type="PROSITE" id="PS51198">
    <property type="entry name" value="UVRD_HELICASE_ATP_BIND"/>
    <property type="match status" value="1"/>
</dbReference>
<dbReference type="Proteomes" id="UP000030787">
    <property type="component" value="Chromosome"/>
</dbReference>
<evidence type="ECO:0000256" key="8">
    <source>
        <dbReference type="ARBA" id="ARBA00022840"/>
    </source>
</evidence>
<evidence type="ECO:0000256" key="12">
    <source>
        <dbReference type="ARBA" id="ARBA00034617"/>
    </source>
</evidence>
<comment type="catalytic activity">
    <reaction evidence="14">
        <text>ATP + H2O = ADP + phosphate + H(+)</text>
        <dbReference type="Rhea" id="RHEA:13065"/>
        <dbReference type="ChEBI" id="CHEBI:15377"/>
        <dbReference type="ChEBI" id="CHEBI:15378"/>
        <dbReference type="ChEBI" id="CHEBI:30616"/>
        <dbReference type="ChEBI" id="CHEBI:43474"/>
        <dbReference type="ChEBI" id="CHEBI:456216"/>
        <dbReference type="EC" id="5.6.2.4"/>
    </reaction>
</comment>
<evidence type="ECO:0000256" key="3">
    <source>
        <dbReference type="ARBA" id="ARBA00022741"/>
    </source>
</evidence>
<dbReference type="SUPFAM" id="SSF52540">
    <property type="entry name" value="P-loop containing nucleoside triphosphate hydrolases"/>
    <property type="match status" value="1"/>
</dbReference>
<dbReference type="Gene3D" id="1.10.486.10">
    <property type="entry name" value="PCRA, domain 4"/>
    <property type="match status" value="1"/>
</dbReference>
<dbReference type="InterPro" id="IPR014017">
    <property type="entry name" value="DNA_helicase_UvrD-like_C"/>
</dbReference>
<dbReference type="HOGENOM" id="CLU_302005_0_0_2"/>